<proteinExistence type="predicted"/>
<dbReference type="Gene3D" id="3.40.50.300">
    <property type="entry name" value="P-loop containing nucleotide triphosphate hydrolases"/>
    <property type="match status" value="1"/>
</dbReference>
<feature type="domain" description="Dynamin-like helical" evidence="2">
    <location>
        <begin position="79"/>
        <end position="349"/>
    </location>
</feature>
<protein>
    <submittedName>
        <fullName evidence="3">Dynactin subunit 1</fullName>
    </submittedName>
</protein>
<dbReference type="EMBL" id="FN598874">
    <property type="protein sequence ID" value="CBI66494.1"/>
    <property type="molecule type" value="Genomic_DNA"/>
</dbReference>
<sequence>MSVEAHLILYALNPLNPIKESHKDDLNWLFRTLNLLSRTIFVISRFDEEADIEDEEDYNKRFKIKKENVQNRLNELISLSEEEKESLIIVAVATNPFDLGVEHWLKHQEEFQKLSHIKTLQDATQKKIKENGGKLTIIEEAKKSVIQDVVYRQMPLAKKEQQEIKREMEYLNKMIEKRRKDLQNLNSEISQARINLREFIIRYFSGLIAQVSGTSLETFNDFAMKEIGDKGINIETRVRNAFERETQGIFNEMAKIETGFNADLSLFEKHAGALGKIGINFLNKSGFINATNIKLVRDTIAAVGKFVGVDLVLKFKPWGAVNLAGSINKGLPLIGLAFEVWDSYNKYQK</sequence>
<feature type="coiled-coil region" evidence="1">
    <location>
        <begin position="52"/>
        <end position="86"/>
    </location>
</feature>
<reference evidence="3 4" key="1">
    <citation type="journal article" date="2010" name="BMC Genomics">
        <title>Sequencing, annotation, and comparative genome analysis of the gerbil-adapted Helicobacter pylori strain B8.</title>
        <authorList>
            <person name="Farnbacher M."/>
            <person name="Jahns T."/>
            <person name="Willrodt D."/>
            <person name="Daniel R."/>
            <person name="Haas R."/>
            <person name="Goesmann A."/>
            <person name="Kurtz S."/>
            <person name="Rieder G."/>
        </authorList>
    </citation>
    <scope>NUCLEOTIDE SEQUENCE [LARGE SCALE GENOMIC DNA]</scope>
    <source>
        <strain evidence="3 4">B8</strain>
    </source>
</reference>
<evidence type="ECO:0000256" key="1">
    <source>
        <dbReference type="SAM" id="Coils"/>
    </source>
</evidence>
<evidence type="ECO:0000313" key="3">
    <source>
        <dbReference type="EMBL" id="CBI66494.1"/>
    </source>
</evidence>
<dbReference type="NCBIfam" id="NF041922">
    <property type="entry name" value="DLP_LeoA_gen"/>
    <property type="match status" value="1"/>
</dbReference>
<dbReference type="InterPro" id="IPR040576">
    <property type="entry name" value="DLP_helical"/>
</dbReference>
<feature type="coiled-coil region" evidence="1">
    <location>
        <begin position="157"/>
        <end position="202"/>
    </location>
</feature>
<organism evidence="3 4">
    <name type="scientific">Helicobacter pylori (strain B8)</name>
    <dbReference type="NCBI Taxonomy" id="693745"/>
    <lineage>
        <taxon>Bacteria</taxon>
        <taxon>Pseudomonadati</taxon>
        <taxon>Campylobacterota</taxon>
        <taxon>Epsilonproteobacteria</taxon>
        <taxon>Campylobacterales</taxon>
        <taxon>Helicobacteraceae</taxon>
        <taxon>Helicobacter</taxon>
    </lineage>
</organism>
<name>D7FE87_HELP3</name>
<dbReference type="InterPro" id="IPR049678">
    <property type="entry name" value="LeoA-like"/>
</dbReference>
<dbReference type="Pfam" id="PF18709">
    <property type="entry name" value="DLP_helical"/>
    <property type="match status" value="1"/>
</dbReference>
<dbReference type="KEGG" id="hpl:HPB8_937"/>
<evidence type="ECO:0000259" key="2">
    <source>
        <dbReference type="Pfam" id="PF18709"/>
    </source>
</evidence>
<dbReference type="InterPro" id="IPR027417">
    <property type="entry name" value="P-loop_NTPase"/>
</dbReference>
<dbReference type="AlphaFoldDB" id="D7FE87"/>
<accession>D7FE87</accession>
<evidence type="ECO:0000313" key="4">
    <source>
        <dbReference type="Proteomes" id="UP000007091"/>
    </source>
</evidence>
<gene>
    <name evidence="3" type="ordered locus">HPB8_937</name>
</gene>
<dbReference type="Proteomes" id="UP000007091">
    <property type="component" value="Chromosome"/>
</dbReference>
<dbReference type="HOGENOM" id="CLU_070776_0_0_7"/>
<keyword evidence="1" id="KW-0175">Coiled coil</keyword>